<dbReference type="RefSeq" id="WP_034633434.1">
    <property type="nucleotide sequence ID" value="NZ_JRJU01000049.1"/>
</dbReference>
<dbReference type="OrthoDB" id="2968939at2"/>
<sequence>MKNKMAILTSIVLTISILAACGPNNQAIDEQTNRLGQAYDNEVNRNSNNQILSNTQTENRLTPQHNHHQAQKITHRVEDIQGVDDARVIMFDDNVLIGVKTEGNREEVRNEVHQEVQNSVENMHVHVVVDDHIVHRIYRFEEQLRAGKTFDEIGTNFTDILNDIARGTQQDFQLPR</sequence>
<evidence type="ECO:0008006" key="4">
    <source>
        <dbReference type="Google" id="ProtNLM"/>
    </source>
</evidence>
<evidence type="ECO:0000256" key="1">
    <source>
        <dbReference type="SAM" id="SignalP"/>
    </source>
</evidence>
<reference evidence="2 3" key="1">
    <citation type="submission" date="2014-09" db="EMBL/GenBank/DDBJ databases">
        <title>Genome sequencing and annotation of Bacillus Okhensis strain Kh10-101T.</title>
        <authorList>
            <person name="Prakash J.S."/>
        </authorList>
    </citation>
    <scope>NUCLEOTIDE SEQUENCE [LARGE SCALE GENOMIC DNA]</scope>
    <source>
        <strain evidence="3">Kh10-101T</strain>
    </source>
</reference>
<feature type="signal peptide" evidence="1">
    <location>
        <begin position="1"/>
        <end position="19"/>
    </location>
</feature>
<dbReference type="PROSITE" id="PS51257">
    <property type="entry name" value="PROKAR_LIPOPROTEIN"/>
    <property type="match status" value="1"/>
</dbReference>
<accession>A0A0B0IA52</accession>
<keyword evidence="1" id="KW-0732">Signal</keyword>
<proteinExistence type="predicted"/>
<evidence type="ECO:0000313" key="3">
    <source>
        <dbReference type="Proteomes" id="UP000030832"/>
    </source>
</evidence>
<evidence type="ECO:0000313" key="2">
    <source>
        <dbReference type="EMBL" id="KHF38170.1"/>
    </source>
</evidence>
<gene>
    <name evidence="2" type="ORF">LQ50_22955</name>
</gene>
<dbReference type="AlphaFoldDB" id="A0A0B0IA52"/>
<dbReference type="EMBL" id="JRJU01000049">
    <property type="protein sequence ID" value="KHF38170.1"/>
    <property type="molecule type" value="Genomic_DNA"/>
</dbReference>
<comment type="caution">
    <text evidence="2">The sequence shown here is derived from an EMBL/GenBank/DDBJ whole genome shotgun (WGS) entry which is preliminary data.</text>
</comment>
<dbReference type="Pfam" id="PF09580">
    <property type="entry name" value="Spore_YhcN_YlaJ"/>
    <property type="match status" value="1"/>
</dbReference>
<dbReference type="STRING" id="333138.LQ50_22955"/>
<name>A0A0B0IA52_9BACI</name>
<protein>
    <recommendedName>
        <fullName evidence="4">Sporulation protein</fullName>
    </recommendedName>
</protein>
<keyword evidence="3" id="KW-1185">Reference proteome</keyword>
<feature type="chain" id="PRO_5038728326" description="Sporulation protein" evidence="1">
    <location>
        <begin position="20"/>
        <end position="176"/>
    </location>
</feature>
<dbReference type="Proteomes" id="UP000030832">
    <property type="component" value="Unassembled WGS sequence"/>
</dbReference>
<organism evidence="2 3">
    <name type="scientific">Halalkalibacter okhensis</name>
    <dbReference type="NCBI Taxonomy" id="333138"/>
    <lineage>
        <taxon>Bacteria</taxon>
        <taxon>Bacillati</taxon>
        <taxon>Bacillota</taxon>
        <taxon>Bacilli</taxon>
        <taxon>Bacillales</taxon>
        <taxon>Bacillaceae</taxon>
        <taxon>Halalkalibacter</taxon>
    </lineage>
</organism>
<dbReference type="InterPro" id="IPR019076">
    <property type="entry name" value="Spore_lipoprot_YhcN/YlaJ-like"/>
</dbReference>